<protein>
    <submittedName>
        <fullName evidence="1">Uncharacterized protein</fullName>
    </submittedName>
</protein>
<dbReference type="Proteomes" id="UP000003803">
    <property type="component" value="Unassembled WGS sequence"/>
</dbReference>
<reference evidence="1" key="1">
    <citation type="submission" date="2007-11" db="EMBL/GenBank/DDBJ databases">
        <authorList>
            <person name="Fulton L."/>
            <person name="Clifton S."/>
            <person name="Fulton B."/>
            <person name="Xu J."/>
            <person name="Minx P."/>
            <person name="Pepin K.H."/>
            <person name="Johnson M."/>
            <person name="Thiruvilangam P."/>
            <person name="Bhonagiri V."/>
            <person name="Nash W.E."/>
            <person name="Mardis E.R."/>
            <person name="Wilson R.K."/>
        </authorList>
    </citation>
    <scope>NUCLEOTIDE SEQUENCE [LARGE SCALE GENOMIC DNA]</scope>
    <source>
        <strain evidence="1">DSM 17241</strain>
    </source>
</reference>
<dbReference type="EMBL" id="ABGD02000018">
    <property type="protein sequence ID" value="EDS11118.1"/>
    <property type="molecule type" value="Genomic_DNA"/>
</dbReference>
<organism evidence="1 2">
    <name type="scientific">Anaerotruncus colihominis DSM 17241</name>
    <dbReference type="NCBI Taxonomy" id="445972"/>
    <lineage>
        <taxon>Bacteria</taxon>
        <taxon>Bacillati</taxon>
        <taxon>Bacillota</taxon>
        <taxon>Clostridia</taxon>
        <taxon>Eubacteriales</taxon>
        <taxon>Oscillospiraceae</taxon>
        <taxon>Anaerotruncus</taxon>
    </lineage>
</organism>
<comment type="caution">
    <text evidence="1">The sequence shown here is derived from an EMBL/GenBank/DDBJ whole genome shotgun (WGS) entry which is preliminary data.</text>
</comment>
<dbReference type="HOGENOM" id="CLU_1292219_0_0_9"/>
<keyword evidence="2" id="KW-1185">Reference proteome</keyword>
<gene>
    <name evidence="1" type="ORF">ANACOL_02302</name>
</gene>
<proteinExistence type="predicted"/>
<accession>B0PBZ3</accession>
<reference evidence="1" key="2">
    <citation type="submission" date="2013-09" db="EMBL/GenBank/DDBJ databases">
        <title>Draft genome sequence of Anaerotruncus colihominis(DSM 17241).</title>
        <authorList>
            <person name="Sudarsanam P."/>
            <person name="Ley R."/>
            <person name="Guruge J."/>
            <person name="Turnbaugh P.J."/>
            <person name="Mahowald M."/>
            <person name="Liep D."/>
            <person name="Gordon J."/>
        </authorList>
    </citation>
    <scope>NUCLEOTIDE SEQUENCE</scope>
    <source>
        <strain evidence="1">DSM 17241</strain>
    </source>
</reference>
<dbReference type="AlphaFoldDB" id="B0PBZ3"/>
<evidence type="ECO:0000313" key="2">
    <source>
        <dbReference type="Proteomes" id="UP000003803"/>
    </source>
</evidence>
<evidence type="ECO:0000313" key="1">
    <source>
        <dbReference type="EMBL" id="EDS11118.1"/>
    </source>
</evidence>
<sequence>MRLRYVQSRKAIRMKLAALQIKEIGIGGIGGLSRQSPGHAKPNIVLDGEYMGKIGVCVRIVPLPPGEQYSSLTGPKLLVGILKDLLCRPVLIIKLQQIIGTGIGRYDAGNNRRVLMIQHGKPAAITAKADTGNPGWSYGGGFQYGTNHPTVSFPNMFCGPFCFTVTAALHWDTGGGRGYNMAAAVAKNALGSGTSVIDSHKIICIQSNSPYCW</sequence>
<name>B0PBZ3_9FIRM</name>